<dbReference type="EMBL" id="CP040749">
    <property type="protein sequence ID" value="QCX37472.1"/>
    <property type="molecule type" value="Genomic_DNA"/>
</dbReference>
<dbReference type="Proteomes" id="UP000306229">
    <property type="component" value="Chromosome"/>
</dbReference>
<reference evidence="2 3" key="1">
    <citation type="submission" date="2019-05" db="EMBL/GenBank/DDBJ databases">
        <title>Algicella ahnfeltiae gen. nov., sp. nov., a novel marine bacterium of the family Flavobacteriaceae isolated from a red alga.</title>
        <authorList>
            <person name="Nedashkovskaya O.I."/>
            <person name="Kukhlevskiy A.D."/>
            <person name="Kim S.-G."/>
            <person name="Zhukova N.V."/>
            <person name="Mikhailov V.V."/>
        </authorList>
    </citation>
    <scope>NUCLEOTIDE SEQUENCE [LARGE SCALE GENOMIC DNA]</scope>
    <source>
        <strain evidence="2 3">10Alg115</strain>
    </source>
</reference>
<organism evidence="2 3">
    <name type="scientific">Aureibaculum algae</name>
    <dbReference type="NCBI Taxonomy" id="2584122"/>
    <lineage>
        <taxon>Bacteria</taxon>
        <taxon>Pseudomonadati</taxon>
        <taxon>Bacteroidota</taxon>
        <taxon>Flavobacteriia</taxon>
        <taxon>Flavobacteriales</taxon>
        <taxon>Flavobacteriaceae</taxon>
        <taxon>Aureibaculum</taxon>
    </lineage>
</organism>
<dbReference type="KEGG" id="fbe:FF125_03120"/>
<evidence type="ECO:0000313" key="3">
    <source>
        <dbReference type="Proteomes" id="UP000306229"/>
    </source>
</evidence>
<dbReference type="InterPro" id="IPR046232">
    <property type="entry name" value="DUF6265"/>
</dbReference>
<evidence type="ECO:0000259" key="1">
    <source>
        <dbReference type="Pfam" id="PF19780"/>
    </source>
</evidence>
<gene>
    <name evidence="2" type="ORF">FF125_03120</name>
</gene>
<feature type="domain" description="DUF6265" evidence="1">
    <location>
        <begin position="42"/>
        <end position="151"/>
    </location>
</feature>
<dbReference type="AlphaFoldDB" id="A0A5B7TS75"/>
<evidence type="ECO:0000313" key="2">
    <source>
        <dbReference type="EMBL" id="QCX37472.1"/>
    </source>
</evidence>
<proteinExistence type="predicted"/>
<dbReference type="PROSITE" id="PS51257">
    <property type="entry name" value="PROKAR_LIPOPROTEIN"/>
    <property type="match status" value="1"/>
</dbReference>
<accession>A0A5B7TS75</accession>
<dbReference type="OrthoDB" id="5382295at2"/>
<name>A0A5B7TS75_9FLAO</name>
<dbReference type="RefSeq" id="WP_138948407.1">
    <property type="nucleotide sequence ID" value="NZ_CP040749.1"/>
</dbReference>
<keyword evidence="3" id="KW-1185">Reference proteome</keyword>
<sequence length="169" mass="19839">MRKIIILIGLVSLIFSCEKKREKVEETSNISESKYNTIESLKWLVGNWDNIIPEQQSYESWKQKNDSTLIAYSYTTVSKDTVFQENMRIQQISNQLILTVSVPNQNDEQPVEFKLIPESNNVFTFINEQHDFPSKITYTNPVKDSIHAWVEGQIDSTYKKIDFYFKRSN</sequence>
<dbReference type="Pfam" id="PF19780">
    <property type="entry name" value="DUF6265"/>
    <property type="match status" value="1"/>
</dbReference>
<protein>
    <recommendedName>
        <fullName evidence="1">DUF6265 domain-containing protein</fullName>
    </recommendedName>
</protein>